<dbReference type="Gene3D" id="3.40.50.2000">
    <property type="entry name" value="Glycogen Phosphorylase B"/>
    <property type="match status" value="2"/>
</dbReference>
<name>A0A7W9ZDY5_NOVIT</name>
<feature type="domain" description="Glycosyltransferase subfamily 4-like N-terminal" evidence="1">
    <location>
        <begin position="18"/>
        <end position="168"/>
    </location>
</feature>
<dbReference type="InterPro" id="IPR028098">
    <property type="entry name" value="Glyco_trans_4-like_N"/>
</dbReference>
<protein>
    <submittedName>
        <fullName evidence="2">Glycosyltransferase involved in cell wall biosynthesis</fullName>
    </submittedName>
</protein>
<dbReference type="SUPFAM" id="SSF53756">
    <property type="entry name" value="UDP-Glycosyltransferase/glycogen phosphorylase"/>
    <property type="match status" value="1"/>
</dbReference>
<reference evidence="2 3" key="1">
    <citation type="submission" date="2020-08" db="EMBL/GenBank/DDBJ databases">
        <title>Genomic Encyclopedia of Type Strains, Phase IV (KMG-IV): sequencing the most valuable type-strain genomes for metagenomic binning, comparative biology and taxonomic classification.</title>
        <authorList>
            <person name="Goeker M."/>
        </authorList>
    </citation>
    <scope>NUCLEOTIDE SEQUENCE [LARGE SCALE GENOMIC DNA]</scope>
    <source>
        <strain evidence="2 3">DSM 11590</strain>
    </source>
</reference>
<dbReference type="Pfam" id="PF13439">
    <property type="entry name" value="Glyco_transf_4"/>
    <property type="match status" value="1"/>
</dbReference>
<proteinExistence type="predicted"/>
<dbReference type="Pfam" id="PF13692">
    <property type="entry name" value="Glyco_trans_1_4"/>
    <property type="match status" value="1"/>
</dbReference>
<dbReference type="Proteomes" id="UP000544872">
    <property type="component" value="Unassembled WGS sequence"/>
</dbReference>
<evidence type="ECO:0000259" key="1">
    <source>
        <dbReference type="Pfam" id="PF13439"/>
    </source>
</evidence>
<dbReference type="CDD" id="cd03814">
    <property type="entry name" value="GT4-like"/>
    <property type="match status" value="1"/>
</dbReference>
<accession>A0A7W9ZDY5</accession>
<keyword evidence="2" id="KW-0808">Transferase</keyword>
<dbReference type="PANTHER" id="PTHR45947:SF3">
    <property type="entry name" value="SULFOQUINOVOSYL TRANSFERASE SQD2"/>
    <property type="match status" value="1"/>
</dbReference>
<organism evidence="2 3">
    <name type="scientific">Novispirillum itersonii</name>
    <name type="common">Aquaspirillum itersonii</name>
    <dbReference type="NCBI Taxonomy" id="189"/>
    <lineage>
        <taxon>Bacteria</taxon>
        <taxon>Pseudomonadati</taxon>
        <taxon>Pseudomonadota</taxon>
        <taxon>Alphaproteobacteria</taxon>
        <taxon>Rhodospirillales</taxon>
        <taxon>Novispirillaceae</taxon>
        <taxon>Novispirillum</taxon>
    </lineage>
</organism>
<gene>
    <name evidence="2" type="ORF">FHS48_001028</name>
</gene>
<dbReference type="PANTHER" id="PTHR45947">
    <property type="entry name" value="SULFOQUINOVOSYL TRANSFERASE SQD2"/>
    <property type="match status" value="1"/>
</dbReference>
<sequence>MSARHIVLVTDAWFPQPNGVVRVLSSLKRELEAVGHRITVIEPGQFHTVPLPTYSEIRLAVFPGRRVAHLLSSLRPDAIHIATEGPLGWAARAWCLKRQIPFTTAYHSKFPEYVQARTGLPLDWLYAAVRRFHAPSQVVLAPSQNVFHELTARGFERVRHWAHGVDTTVFRPDRKNLFDLPRPIFLYVGRVTVDKNLTAFLDLDLPGSKVVVGSGPQREALKKAYPQALFHIAEGDEELRLCFNAGDVFVFPSRTDTFGLVMLEALACGVPVAAFPVTGPQDVLLDAAGTAGILDTDLKQAALTALTLDPADCRAHALRFGWDEVARQFLEALAPIRYTVGEPATESPHVPSCP</sequence>
<dbReference type="InterPro" id="IPR050194">
    <property type="entry name" value="Glycosyltransferase_grp1"/>
</dbReference>
<evidence type="ECO:0000313" key="2">
    <source>
        <dbReference type="EMBL" id="MBB6209620.1"/>
    </source>
</evidence>
<dbReference type="GO" id="GO:0016757">
    <property type="term" value="F:glycosyltransferase activity"/>
    <property type="evidence" value="ECO:0007669"/>
    <property type="project" value="TreeGrafter"/>
</dbReference>
<evidence type="ECO:0000313" key="3">
    <source>
        <dbReference type="Proteomes" id="UP000544872"/>
    </source>
</evidence>
<dbReference type="RefSeq" id="WP_184262061.1">
    <property type="nucleotide sequence ID" value="NZ_JACIIX010000003.1"/>
</dbReference>
<keyword evidence="3" id="KW-1185">Reference proteome</keyword>
<comment type="caution">
    <text evidence="2">The sequence shown here is derived from an EMBL/GenBank/DDBJ whole genome shotgun (WGS) entry which is preliminary data.</text>
</comment>
<dbReference type="EMBL" id="JACIIX010000003">
    <property type="protein sequence ID" value="MBB6209620.1"/>
    <property type="molecule type" value="Genomic_DNA"/>
</dbReference>
<dbReference type="AlphaFoldDB" id="A0A7W9ZDY5"/>